<reference evidence="4" key="1">
    <citation type="journal article" date="2019" name="Int. J. Syst. Evol. Microbiol.">
        <title>The Global Catalogue of Microorganisms (GCM) 10K type strain sequencing project: providing services to taxonomists for standard genome sequencing and annotation.</title>
        <authorList>
            <consortium name="The Broad Institute Genomics Platform"/>
            <consortium name="The Broad Institute Genome Sequencing Center for Infectious Disease"/>
            <person name="Wu L."/>
            <person name="Ma J."/>
        </authorList>
    </citation>
    <scope>NUCLEOTIDE SEQUENCE [LARGE SCALE GENOMIC DNA]</scope>
    <source>
        <strain evidence="4">CCUG 60214</strain>
    </source>
</reference>
<dbReference type="EMBL" id="JBHTLK010000399">
    <property type="protein sequence ID" value="MFD1152465.1"/>
    <property type="molecule type" value="Genomic_DNA"/>
</dbReference>
<feature type="region of interest" description="Disordered" evidence="1">
    <location>
        <begin position="21"/>
        <end position="40"/>
    </location>
</feature>
<feature type="signal peptide" evidence="2">
    <location>
        <begin position="1"/>
        <end position="19"/>
    </location>
</feature>
<keyword evidence="4" id="KW-1185">Reference proteome</keyword>
<evidence type="ECO:0000313" key="3">
    <source>
        <dbReference type="EMBL" id="MFD1152465.1"/>
    </source>
</evidence>
<accession>A0ABW3R678</accession>
<evidence type="ECO:0000256" key="1">
    <source>
        <dbReference type="SAM" id="MobiDB-lite"/>
    </source>
</evidence>
<feature type="non-terminal residue" evidence="3">
    <location>
        <position position="122"/>
    </location>
</feature>
<evidence type="ECO:0000313" key="4">
    <source>
        <dbReference type="Proteomes" id="UP001597168"/>
    </source>
</evidence>
<keyword evidence="2" id="KW-0732">Signal</keyword>
<name>A0ABW3R678_9PSEU</name>
<evidence type="ECO:0000256" key="2">
    <source>
        <dbReference type="SAM" id="SignalP"/>
    </source>
</evidence>
<dbReference type="RefSeq" id="WP_380730333.1">
    <property type="nucleotide sequence ID" value="NZ_JBHTLK010000399.1"/>
</dbReference>
<proteinExistence type="predicted"/>
<comment type="caution">
    <text evidence="3">The sequence shown here is derived from an EMBL/GenBank/DDBJ whole genome shotgun (WGS) entry which is preliminary data.</text>
</comment>
<gene>
    <name evidence="3" type="ORF">ACFQ3T_35460</name>
</gene>
<organism evidence="3 4">
    <name type="scientific">Saccharothrix hoggarensis</name>
    <dbReference type="NCBI Taxonomy" id="913853"/>
    <lineage>
        <taxon>Bacteria</taxon>
        <taxon>Bacillati</taxon>
        <taxon>Actinomycetota</taxon>
        <taxon>Actinomycetes</taxon>
        <taxon>Pseudonocardiales</taxon>
        <taxon>Pseudonocardiaceae</taxon>
        <taxon>Saccharothrix</taxon>
    </lineage>
</organism>
<sequence>MSLLFLALALLVLPSPSRAAARVRTRKGKGRKGKRRPGSAADPLELAATWDLLAAALRAGLPVAGAVRAVVAGVPGGAGERLREVVDLLTLGADPVHAWAKALRHPDTAPLARAARRTASTG</sequence>
<feature type="compositionally biased region" description="Basic residues" evidence="1">
    <location>
        <begin position="21"/>
        <end position="37"/>
    </location>
</feature>
<dbReference type="Proteomes" id="UP001597168">
    <property type="component" value="Unassembled WGS sequence"/>
</dbReference>
<feature type="chain" id="PRO_5045615195" evidence="2">
    <location>
        <begin position="20"/>
        <end position="122"/>
    </location>
</feature>
<protein>
    <submittedName>
        <fullName evidence="3">Secretion system protein</fullName>
    </submittedName>
</protein>